<dbReference type="Gene3D" id="1.10.10.10">
    <property type="entry name" value="Winged helix-like DNA-binding domain superfamily/Winged helix DNA-binding domain"/>
    <property type="match status" value="1"/>
</dbReference>
<gene>
    <name evidence="5" type="ORF">AWI28_19095</name>
</gene>
<feature type="transmembrane region" description="Helical" evidence="3">
    <location>
        <begin position="132"/>
        <end position="153"/>
    </location>
</feature>
<evidence type="ECO:0000313" key="5">
    <source>
        <dbReference type="EMBL" id="KUQ82481.1"/>
    </source>
</evidence>
<keyword evidence="3" id="KW-1133">Transmembrane helix</keyword>
<sequence length="251" mass="28478">MKYLIDRLVVFNTDDGTLHLPSSEDVIRLALPAARLLETFLSSEGRELTREYLLETVWDKHGLHASGNNLNQYVSILRRNLSLLGCHELIITLPKLGFRLNAAISIEILETDSVSPDPSPYIVTSSGHFQRLFFIGSIIITLLTGVAIGLFYYNDANNGETVLHEQHSGCDIYYLKDISDDEKKEALIKIMSIMKDNGIQCKKNDVVIYNSESSLSDNVDSREVLSWCHAGKDRVVISCDNFYRYRWDKTQ</sequence>
<dbReference type="PROSITE" id="PS51755">
    <property type="entry name" value="OMPR_PHOB"/>
    <property type="match status" value="1"/>
</dbReference>
<dbReference type="OrthoDB" id="5801519at2"/>
<accession>A0A0X4ELD4</accession>
<dbReference type="Proteomes" id="UP000064715">
    <property type="component" value="Unassembled WGS sequence"/>
</dbReference>
<dbReference type="InterPro" id="IPR036388">
    <property type="entry name" value="WH-like_DNA-bd_sf"/>
</dbReference>
<dbReference type="GO" id="GO:0006355">
    <property type="term" value="P:regulation of DNA-templated transcription"/>
    <property type="evidence" value="ECO:0007669"/>
    <property type="project" value="InterPro"/>
</dbReference>
<evidence type="ECO:0000256" key="3">
    <source>
        <dbReference type="SAM" id="Phobius"/>
    </source>
</evidence>
<dbReference type="GO" id="GO:0003677">
    <property type="term" value="F:DNA binding"/>
    <property type="evidence" value="ECO:0007669"/>
    <property type="project" value="UniProtKB-UniRule"/>
</dbReference>
<dbReference type="SMART" id="SM00862">
    <property type="entry name" value="Trans_reg_C"/>
    <property type="match status" value="1"/>
</dbReference>
<reference evidence="6" key="1">
    <citation type="submission" date="2016-01" db="EMBL/GenBank/DDBJ databases">
        <title>WGS of SAMN04407783.</title>
        <authorList>
            <person name="Adams M."/>
            <person name="Sutton G."/>
            <person name="Nelson K."/>
            <person name="Thaden J."/>
            <person name="Fowler V."/>
            <person name="Mccorrison J."/>
            <person name="Sanka R."/>
            <person name="Brinkac L."/>
            <person name="Nierman W."/>
        </authorList>
    </citation>
    <scope>NUCLEOTIDE SEQUENCE [LARGE SCALE GENOMIC DNA]</scope>
    <source>
        <strain evidence="6">GN04363</strain>
    </source>
</reference>
<dbReference type="AlphaFoldDB" id="A0A0X4ELD4"/>
<dbReference type="EMBL" id="LRCR01000025">
    <property type="protein sequence ID" value="KUQ82481.1"/>
    <property type="molecule type" value="Genomic_DNA"/>
</dbReference>
<dbReference type="GO" id="GO:0000160">
    <property type="term" value="P:phosphorelay signal transduction system"/>
    <property type="evidence" value="ECO:0007669"/>
    <property type="project" value="InterPro"/>
</dbReference>
<evidence type="ECO:0000256" key="2">
    <source>
        <dbReference type="PROSITE-ProRule" id="PRU01091"/>
    </source>
</evidence>
<keyword evidence="3" id="KW-0812">Transmembrane</keyword>
<evidence type="ECO:0000313" key="6">
    <source>
        <dbReference type="Proteomes" id="UP000064715"/>
    </source>
</evidence>
<keyword evidence="6" id="KW-1185">Reference proteome</keyword>
<dbReference type="Pfam" id="PF00486">
    <property type="entry name" value="Trans_reg_C"/>
    <property type="match status" value="1"/>
</dbReference>
<dbReference type="SUPFAM" id="SSF46894">
    <property type="entry name" value="C-terminal effector domain of the bipartite response regulators"/>
    <property type="match status" value="1"/>
</dbReference>
<feature type="domain" description="OmpR/PhoB-type" evidence="4">
    <location>
        <begin position="1"/>
        <end position="102"/>
    </location>
</feature>
<dbReference type="RefSeq" id="WP_059311834.1">
    <property type="nucleotide sequence ID" value="NZ_LRCR01000025.1"/>
</dbReference>
<feature type="DNA-binding region" description="OmpR/PhoB-type" evidence="2">
    <location>
        <begin position="1"/>
        <end position="102"/>
    </location>
</feature>
<keyword evidence="1 2" id="KW-0238">DNA-binding</keyword>
<dbReference type="InterPro" id="IPR001867">
    <property type="entry name" value="OmpR/PhoB-type_DNA-bd"/>
</dbReference>
<organism evidence="5 6">
    <name type="scientific">Enterobacter genomosp. O</name>
    <dbReference type="NCBI Taxonomy" id="2364150"/>
    <lineage>
        <taxon>Bacteria</taxon>
        <taxon>Pseudomonadati</taxon>
        <taxon>Pseudomonadota</taxon>
        <taxon>Gammaproteobacteria</taxon>
        <taxon>Enterobacterales</taxon>
        <taxon>Enterobacteriaceae</taxon>
        <taxon>Enterobacter</taxon>
        <taxon>Enterobacter cloacae complex</taxon>
        <taxon>Enterobacter cloacae complex clade O</taxon>
    </lineage>
</organism>
<keyword evidence="3" id="KW-0472">Membrane</keyword>
<dbReference type="CDD" id="cd00383">
    <property type="entry name" value="trans_reg_C"/>
    <property type="match status" value="1"/>
</dbReference>
<evidence type="ECO:0000259" key="4">
    <source>
        <dbReference type="PROSITE" id="PS51755"/>
    </source>
</evidence>
<dbReference type="InterPro" id="IPR016032">
    <property type="entry name" value="Sig_transdc_resp-reg_C-effctor"/>
</dbReference>
<comment type="caution">
    <text evidence="5">The sequence shown here is derived from an EMBL/GenBank/DDBJ whole genome shotgun (WGS) entry which is preliminary data.</text>
</comment>
<evidence type="ECO:0000256" key="1">
    <source>
        <dbReference type="ARBA" id="ARBA00023125"/>
    </source>
</evidence>
<proteinExistence type="predicted"/>
<name>A0A0X4ELD4_9ENTR</name>
<protein>
    <submittedName>
        <fullName evidence="5">Transcriptional regulator</fullName>
    </submittedName>
</protein>